<protein>
    <submittedName>
        <fullName evidence="1">Uncharacterized protein</fullName>
    </submittedName>
</protein>
<name>A0A1G2HZG3_9BACT</name>
<dbReference type="EMBL" id="MHOT01000028">
    <property type="protein sequence ID" value="OGZ67875.1"/>
    <property type="molecule type" value="Genomic_DNA"/>
</dbReference>
<dbReference type="Proteomes" id="UP000178820">
    <property type="component" value="Unassembled WGS sequence"/>
</dbReference>
<evidence type="ECO:0000313" key="1">
    <source>
        <dbReference type="EMBL" id="OGZ67875.1"/>
    </source>
</evidence>
<accession>A0A1G2HZG3</accession>
<reference evidence="1 2" key="1">
    <citation type="journal article" date="2016" name="Nat. Commun.">
        <title>Thousands of microbial genomes shed light on interconnected biogeochemical processes in an aquifer system.</title>
        <authorList>
            <person name="Anantharaman K."/>
            <person name="Brown C.T."/>
            <person name="Hug L.A."/>
            <person name="Sharon I."/>
            <person name="Castelle C.J."/>
            <person name="Probst A.J."/>
            <person name="Thomas B.C."/>
            <person name="Singh A."/>
            <person name="Wilkins M.J."/>
            <person name="Karaoz U."/>
            <person name="Brodie E.L."/>
            <person name="Williams K.H."/>
            <person name="Hubbard S.S."/>
            <person name="Banfield J.F."/>
        </authorList>
    </citation>
    <scope>NUCLEOTIDE SEQUENCE [LARGE SCALE GENOMIC DNA]</scope>
</reference>
<comment type="caution">
    <text evidence="1">The sequence shown here is derived from an EMBL/GenBank/DDBJ whole genome shotgun (WGS) entry which is preliminary data.</text>
</comment>
<gene>
    <name evidence="1" type="ORF">A3D44_02455</name>
</gene>
<organism evidence="1 2">
    <name type="scientific">Candidatus Staskawiczbacteria bacterium RIFCSPHIGHO2_02_FULL_42_22</name>
    <dbReference type="NCBI Taxonomy" id="1802207"/>
    <lineage>
        <taxon>Bacteria</taxon>
        <taxon>Candidatus Staskawicziibacteriota</taxon>
    </lineage>
</organism>
<sequence length="92" mass="10677">MNPEGSPLNESRENFQLLKQKCESSLNFAFRQKMEELSHEDLVNADSPLLKPFTKMGQLEDVLKPIIEKLNSARNAEDIDEIYKLIERIDEI</sequence>
<proteinExistence type="predicted"/>
<evidence type="ECO:0000313" key="2">
    <source>
        <dbReference type="Proteomes" id="UP000178820"/>
    </source>
</evidence>
<dbReference type="AlphaFoldDB" id="A0A1G2HZG3"/>